<proteinExistence type="predicted"/>
<evidence type="ECO:0000256" key="2">
    <source>
        <dbReference type="ARBA" id="ARBA00023002"/>
    </source>
</evidence>
<dbReference type="CDD" id="cd07036">
    <property type="entry name" value="TPP_PYR_E1-PDHc-beta_like"/>
    <property type="match status" value="1"/>
</dbReference>
<dbReference type="InterPro" id="IPR009014">
    <property type="entry name" value="Transketo_C/PFOR_II"/>
</dbReference>
<sequence length="326" mass="35935">MRKLTMIEAIREAMEQEMEKDQNVIILGEDVGVNGGVFRATDGLQKKFGEDRVFDTPLAESGIIGTAVGLAMNGMRPIAEIQFLGFIYQTMDQICAQAARMRYRSGGRFTVPMVIRSPFSGNVRSPELHSDSLEALFMHSPGLKVVIPSNPYDAKGLLISAIREEDPVLFFEPMKLYRSSREEVPEEPYEIPIGKASVIKEGEDATIATYGGTVPMVLKTAQAFQEKGINLEVIDLRTISPIDTEAIKESVDKTGRLMIVHEAVKTGGVGAEIATIVSEECLYSLAAPIVRVTGYDTPYPVQTVEDDWLPNVERITEGVENLLSYQ</sequence>
<evidence type="ECO:0000313" key="6">
    <source>
        <dbReference type="Proteomes" id="UP000037854"/>
    </source>
</evidence>
<dbReference type="Gene3D" id="3.40.50.920">
    <property type="match status" value="1"/>
</dbReference>
<gene>
    <name evidence="5" type="ORF">AFL42_01700</name>
</gene>
<dbReference type="EMBL" id="LGTK01000003">
    <property type="protein sequence ID" value="KPH78447.1"/>
    <property type="molecule type" value="Genomic_DNA"/>
</dbReference>
<dbReference type="SUPFAM" id="SSF52518">
    <property type="entry name" value="Thiamin diphosphate-binding fold (THDP-binding)"/>
    <property type="match status" value="1"/>
</dbReference>
<dbReference type="InterPro" id="IPR005475">
    <property type="entry name" value="Transketolase-like_Pyr-bd"/>
</dbReference>
<keyword evidence="2" id="KW-0560">Oxidoreductase</keyword>
<feature type="domain" description="Transketolase-like pyrimidine-binding" evidence="4">
    <location>
        <begin position="4"/>
        <end position="179"/>
    </location>
</feature>
<reference evidence="5 6" key="1">
    <citation type="submission" date="2015-07" db="EMBL/GenBank/DDBJ databases">
        <title>High-quality draft genome sequence of Oceanobacillus caeni HM6, a bacillus isolated from a human feces.</title>
        <authorList>
            <person name="Kumar J."/>
            <person name="Verma M.K."/>
            <person name="Pandey R."/>
            <person name="Bhambi M."/>
            <person name="Chauhan N."/>
        </authorList>
    </citation>
    <scope>NUCLEOTIDE SEQUENCE [LARGE SCALE GENOMIC DNA]</scope>
    <source>
        <strain evidence="5 6">HM6</strain>
    </source>
</reference>
<accession>A0ABR5MN26</accession>
<dbReference type="Proteomes" id="UP000037854">
    <property type="component" value="Unassembled WGS sequence"/>
</dbReference>
<dbReference type="PANTHER" id="PTHR43257:SF2">
    <property type="entry name" value="PYRUVATE DEHYDROGENASE E1 COMPONENT SUBUNIT BETA"/>
    <property type="match status" value="1"/>
</dbReference>
<organism evidence="5 6">
    <name type="scientific">Oceanobacillus caeni</name>
    <dbReference type="NCBI Taxonomy" id="405946"/>
    <lineage>
        <taxon>Bacteria</taxon>
        <taxon>Bacillati</taxon>
        <taxon>Bacillota</taxon>
        <taxon>Bacilli</taxon>
        <taxon>Bacillales</taxon>
        <taxon>Bacillaceae</taxon>
        <taxon>Oceanobacillus</taxon>
    </lineage>
</organism>
<evidence type="ECO:0000256" key="3">
    <source>
        <dbReference type="ARBA" id="ARBA00023052"/>
    </source>
</evidence>
<comment type="caution">
    <text evidence="5">The sequence shown here is derived from an EMBL/GenBank/DDBJ whole genome shotgun (WGS) entry which is preliminary data.</text>
</comment>
<protein>
    <submittedName>
        <fullName evidence="5">2-oxoisovalerate dehydrogenase</fullName>
    </submittedName>
</protein>
<dbReference type="SUPFAM" id="SSF52922">
    <property type="entry name" value="TK C-terminal domain-like"/>
    <property type="match status" value="1"/>
</dbReference>
<keyword evidence="6" id="KW-1185">Reference proteome</keyword>
<evidence type="ECO:0000256" key="1">
    <source>
        <dbReference type="ARBA" id="ARBA00001964"/>
    </source>
</evidence>
<name>A0ABR5MN26_9BACI</name>
<evidence type="ECO:0000313" key="5">
    <source>
        <dbReference type="EMBL" id="KPH78447.1"/>
    </source>
</evidence>
<evidence type="ECO:0000259" key="4">
    <source>
        <dbReference type="SMART" id="SM00861"/>
    </source>
</evidence>
<comment type="cofactor">
    <cofactor evidence="1">
        <name>thiamine diphosphate</name>
        <dbReference type="ChEBI" id="CHEBI:58937"/>
    </cofactor>
</comment>
<dbReference type="InterPro" id="IPR033248">
    <property type="entry name" value="Transketolase_C"/>
</dbReference>
<dbReference type="Pfam" id="PF02779">
    <property type="entry name" value="Transket_pyr"/>
    <property type="match status" value="1"/>
</dbReference>
<dbReference type="InterPro" id="IPR029061">
    <property type="entry name" value="THDP-binding"/>
</dbReference>
<keyword evidence="3" id="KW-0786">Thiamine pyrophosphate</keyword>
<dbReference type="Pfam" id="PF02780">
    <property type="entry name" value="Transketolase_C"/>
    <property type="match status" value="1"/>
</dbReference>
<dbReference type="RefSeq" id="WP_047184852.1">
    <property type="nucleotide sequence ID" value="NZ_JAHHXM010000001.1"/>
</dbReference>
<dbReference type="SMART" id="SM00861">
    <property type="entry name" value="Transket_pyr"/>
    <property type="match status" value="1"/>
</dbReference>
<dbReference type="PANTHER" id="PTHR43257">
    <property type="entry name" value="PYRUVATE DEHYDROGENASE E1 COMPONENT BETA SUBUNIT"/>
    <property type="match status" value="1"/>
</dbReference>
<dbReference type="NCBIfam" id="NF006667">
    <property type="entry name" value="PRK09212.1"/>
    <property type="match status" value="1"/>
</dbReference>
<dbReference type="Gene3D" id="3.40.50.970">
    <property type="match status" value="1"/>
</dbReference>